<keyword evidence="2" id="KW-1185">Reference proteome</keyword>
<accession>A0A5N4B2I7</accession>
<evidence type="ECO:0008006" key="3">
    <source>
        <dbReference type="Google" id="ProtNLM"/>
    </source>
</evidence>
<name>A0A5N4B2I7_PHOPY</name>
<sequence>LRLPEKTSLARAQAFNKPKIKEFFSILTKVIDDNNLSPNQIWNVDESGFSTVHSKSAKIFATKGRKQVGILSSAERGNHFTVICSMNAIGTYVPPAIIYPRKKMKQDLLDHALPDCLGLCQENGW</sequence>
<proteinExistence type="predicted"/>
<dbReference type="AlphaFoldDB" id="A0A5N4B2I7"/>
<comment type="caution">
    <text evidence="1">The sequence shown here is derived from an EMBL/GenBank/DDBJ whole genome shotgun (WGS) entry which is preliminary data.</text>
</comment>
<dbReference type="EMBL" id="VVIM01000001">
    <property type="protein sequence ID" value="KAB0803774.1"/>
    <property type="molecule type" value="Genomic_DNA"/>
</dbReference>
<feature type="non-terminal residue" evidence="1">
    <location>
        <position position="1"/>
    </location>
</feature>
<organism evidence="1 2">
    <name type="scientific">Photinus pyralis</name>
    <name type="common">Common eastern firefly</name>
    <name type="synonym">Lampyris pyralis</name>
    <dbReference type="NCBI Taxonomy" id="7054"/>
    <lineage>
        <taxon>Eukaryota</taxon>
        <taxon>Metazoa</taxon>
        <taxon>Ecdysozoa</taxon>
        <taxon>Arthropoda</taxon>
        <taxon>Hexapoda</taxon>
        <taxon>Insecta</taxon>
        <taxon>Pterygota</taxon>
        <taxon>Neoptera</taxon>
        <taxon>Endopterygota</taxon>
        <taxon>Coleoptera</taxon>
        <taxon>Polyphaga</taxon>
        <taxon>Elateriformia</taxon>
        <taxon>Elateroidea</taxon>
        <taxon>Lampyridae</taxon>
        <taxon>Lampyrinae</taxon>
        <taxon>Photinus</taxon>
    </lineage>
</organism>
<evidence type="ECO:0000313" key="2">
    <source>
        <dbReference type="Proteomes" id="UP000327044"/>
    </source>
</evidence>
<reference evidence="1 2" key="1">
    <citation type="journal article" date="2018" name="Elife">
        <title>Firefly genomes illuminate parallel origins of bioluminescence in beetles.</title>
        <authorList>
            <person name="Fallon T.R."/>
            <person name="Lower S.E."/>
            <person name="Chang C.H."/>
            <person name="Bessho-Uehara M."/>
            <person name="Martin G.J."/>
            <person name="Bewick A.J."/>
            <person name="Behringer M."/>
            <person name="Debat H.J."/>
            <person name="Wong I."/>
            <person name="Day J.C."/>
            <person name="Suvorov A."/>
            <person name="Silva C.J."/>
            <person name="Stanger-Hall K.F."/>
            <person name="Hall D.W."/>
            <person name="Schmitz R.J."/>
            <person name="Nelson D.R."/>
            <person name="Lewis S.M."/>
            <person name="Shigenobu S."/>
            <person name="Bybee S.M."/>
            <person name="Larracuente A.M."/>
            <person name="Oba Y."/>
            <person name="Weng J.K."/>
        </authorList>
    </citation>
    <scope>NUCLEOTIDE SEQUENCE [LARGE SCALE GENOMIC DNA]</scope>
    <source>
        <strain evidence="1">1611_PpyrPB1</strain>
        <tissue evidence="1">Whole body</tissue>
    </source>
</reference>
<evidence type="ECO:0000313" key="1">
    <source>
        <dbReference type="EMBL" id="KAB0803774.1"/>
    </source>
</evidence>
<protein>
    <recommendedName>
        <fullName evidence="3">DDE-1 domain-containing protein</fullName>
    </recommendedName>
</protein>
<dbReference type="Proteomes" id="UP000327044">
    <property type="component" value="Unassembled WGS sequence"/>
</dbReference>
<dbReference type="InParanoid" id="A0A5N4B2I7"/>
<gene>
    <name evidence="1" type="ORF">PPYR_00744</name>
</gene>
<feature type="non-terminal residue" evidence="1">
    <location>
        <position position="125"/>
    </location>
</feature>